<accession>A0ABS8UXG8</accession>
<evidence type="ECO:0000313" key="2">
    <source>
        <dbReference type="EMBL" id="MCD9638901.1"/>
    </source>
</evidence>
<reference evidence="2 3" key="1">
    <citation type="journal article" date="2021" name="BMC Genomics">
        <title>Datura genome reveals duplications of psychoactive alkaloid biosynthetic genes and high mutation rate following tissue culture.</title>
        <authorList>
            <person name="Rajewski A."/>
            <person name="Carter-House D."/>
            <person name="Stajich J."/>
            <person name="Litt A."/>
        </authorList>
    </citation>
    <scope>NUCLEOTIDE SEQUENCE [LARGE SCALE GENOMIC DNA]</scope>
    <source>
        <strain evidence="2">AR-01</strain>
    </source>
</reference>
<feature type="compositionally biased region" description="Acidic residues" evidence="1">
    <location>
        <begin position="41"/>
        <end position="51"/>
    </location>
</feature>
<organism evidence="2 3">
    <name type="scientific">Datura stramonium</name>
    <name type="common">Jimsonweed</name>
    <name type="synonym">Common thornapple</name>
    <dbReference type="NCBI Taxonomy" id="4076"/>
    <lineage>
        <taxon>Eukaryota</taxon>
        <taxon>Viridiplantae</taxon>
        <taxon>Streptophyta</taxon>
        <taxon>Embryophyta</taxon>
        <taxon>Tracheophyta</taxon>
        <taxon>Spermatophyta</taxon>
        <taxon>Magnoliopsida</taxon>
        <taxon>eudicotyledons</taxon>
        <taxon>Gunneridae</taxon>
        <taxon>Pentapetalae</taxon>
        <taxon>asterids</taxon>
        <taxon>lamiids</taxon>
        <taxon>Solanales</taxon>
        <taxon>Solanaceae</taxon>
        <taxon>Solanoideae</taxon>
        <taxon>Datureae</taxon>
        <taxon>Datura</taxon>
    </lineage>
</organism>
<proteinExistence type="predicted"/>
<keyword evidence="3" id="KW-1185">Reference proteome</keyword>
<evidence type="ECO:0000313" key="3">
    <source>
        <dbReference type="Proteomes" id="UP000823775"/>
    </source>
</evidence>
<evidence type="ECO:0000256" key="1">
    <source>
        <dbReference type="SAM" id="MobiDB-lite"/>
    </source>
</evidence>
<gene>
    <name evidence="2" type="ORF">HAX54_023073</name>
</gene>
<dbReference type="EMBL" id="JACEIK010002793">
    <property type="protein sequence ID" value="MCD9638901.1"/>
    <property type="molecule type" value="Genomic_DNA"/>
</dbReference>
<comment type="caution">
    <text evidence="2">The sequence shown here is derived from an EMBL/GenBank/DDBJ whole genome shotgun (WGS) entry which is preliminary data.</text>
</comment>
<protein>
    <submittedName>
        <fullName evidence="2">Uncharacterized protein</fullName>
    </submittedName>
</protein>
<sequence>MIDEAILNISFYISFTGEAVSFYLVDVGARTICPFGVVTIDDSEDKDDEAGSLESSNGDGGDVASDNNGE</sequence>
<feature type="region of interest" description="Disordered" evidence="1">
    <location>
        <begin position="41"/>
        <end position="70"/>
    </location>
</feature>
<dbReference type="Proteomes" id="UP000823775">
    <property type="component" value="Unassembled WGS sequence"/>
</dbReference>
<name>A0ABS8UXG8_DATST</name>